<dbReference type="AlphaFoldDB" id="A0AAN6Z0B4"/>
<dbReference type="RefSeq" id="XP_062643944.1">
    <property type="nucleotide sequence ID" value="XM_062790762.1"/>
</dbReference>
<evidence type="ECO:0000313" key="4">
    <source>
        <dbReference type="Proteomes" id="UP001302602"/>
    </source>
</evidence>
<dbReference type="GeneID" id="87827531"/>
<evidence type="ECO:0000256" key="2">
    <source>
        <dbReference type="ARBA" id="ARBA00023002"/>
    </source>
</evidence>
<dbReference type="Gene3D" id="3.40.50.720">
    <property type="entry name" value="NAD(P)-binding Rossmann-like Domain"/>
    <property type="match status" value="1"/>
</dbReference>
<dbReference type="EMBL" id="MU853241">
    <property type="protein sequence ID" value="KAK4120173.1"/>
    <property type="molecule type" value="Genomic_DNA"/>
</dbReference>
<dbReference type="InterPro" id="IPR002347">
    <property type="entry name" value="SDR_fam"/>
</dbReference>
<organism evidence="3 4">
    <name type="scientific">Parathielavia appendiculata</name>
    <dbReference type="NCBI Taxonomy" id="2587402"/>
    <lineage>
        <taxon>Eukaryota</taxon>
        <taxon>Fungi</taxon>
        <taxon>Dikarya</taxon>
        <taxon>Ascomycota</taxon>
        <taxon>Pezizomycotina</taxon>
        <taxon>Sordariomycetes</taxon>
        <taxon>Sordariomycetidae</taxon>
        <taxon>Sordariales</taxon>
        <taxon>Chaetomiaceae</taxon>
        <taxon>Parathielavia</taxon>
    </lineage>
</organism>
<dbReference type="PANTHER" id="PTHR43669">
    <property type="entry name" value="5-KETO-D-GLUCONATE 5-REDUCTASE"/>
    <property type="match status" value="1"/>
</dbReference>
<protein>
    <submittedName>
        <fullName evidence="3">NAD(P)-binding protein</fullName>
    </submittedName>
</protein>
<reference evidence="3" key="1">
    <citation type="journal article" date="2023" name="Mol. Phylogenet. Evol.">
        <title>Genome-scale phylogeny and comparative genomics of the fungal order Sordariales.</title>
        <authorList>
            <person name="Hensen N."/>
            <person name="Bonometti L."/>
            <person name="Westerberg I."/>
            <person name="Brannstrom I.O."/>
            <person name="Guillou S."/>
            <person name="Cros-Aarteil S."/>
            <person name="Calhoun S."/>
            <person name="Haridas S."/>
            <person name="Kuo A."/>
            <person name="Mondo S."/>
            <person name="Pangilinan J."/>
            <person name="Riley R."/>
            <person name="LaButti K."/>
            <person name="Andreopoulos B."/>
            <person name="Lipzen A."/>
            <person name="Chen C."/>
            <person name="Yan M."/>
            <person name="Daum C."/>
            <person name="Ng V."/>
            <person name="Clum A."/>
            <person name="Steindorff A."/>
            <person name="Ohm R.A."/>
            <person name="Martin F."/>
            <person name="Silar P."/>
            <person name="Natvig D.O."/>
            <person name="Lalanne C."/>
            <person name="Gautier V."/>
            <person name="Ament-Velasquez S.L."/>
            <person name="Kruys A."/>
            <person name="Hutchinson M.I."/>
            <person name="Powell A.J."/>
            <person name="Barry K."/>
            <person name="Miller A.N."/>
            <person name="Grigoriev I.V."/>
            <person name="Debuchy R."/>
            <person name="Gladieux P."/>
            <person name="Hiltunen Thoren M."/>
            <person name="Johannesson H."/>
        </authorList>
    </citation>
    <scope>NUCLEOTIDE SEQUENCE</scope>
    <source>
        <strain evidence="3">CBS 731.68</strain>
    </source>
</reference>
<sequence>MADASGMPNIISFTKTWHSEPYEFISPTRPELSAAGKNVLVTGGGTGIGNAIAAAFAKAGAKSVSILGRREGKLKAGAANISAAASRGTTKVLYEATDLLDLSRTKAAFQAIVNKVGKLDVLVANAGGLPVPGPIAGYDGEKFVRGVTEGVLSLFNAFQAFREHAGPEPILLHTSSCMANIAPTPAMGGYSVSKAAALKLADFIAAENPDIHVVNVQPGWVATDLNGHQKEATDTVDLPGHFYVWLASAEAKFLKGKFVWSNWDAKELLERAEEIENSTLLSWVVDGAPM</sequence>
<gene>
    <name evidence="3" type="ORF">N657DRAFT_625830</name>
</gene>
<proteinExistence type="inferred from homology"/>
<evidence type="ECO:0000256" key="1">
    <source>
        <dbReference type="ARBA" id="ARBA00006484"/>
    </source>
</evidence>
<dbReference type="SUPFAM" id="SSF51735">
    <property type="entry name" value="NAD(P)-binding Rossmann-fold domains"/>
    <property type="match status" value="1"/>
</dbReference>
<keyword evidence="2" id="KW-0560">Oxidoreductase</keyword>
<dbReference type="PRINTS" id="PR00081">
    <property type="entry name" value="GDHRDH"/>
</dbReference>
<evidence type="ECO:0000313" key="3">
    <source>
        <dbReference type="EMBL" id="KAK4120173.1"/>
    </source>
</evidence>
<name>A0AAN6Z0B4_9PEZI</name>
<dbReference type="PANTHER" id="PTHR43669:SF3">
    <property type="entry name" value="ALCOHOL DEHYDROGENASE, PUTATIVE (AFU_ORTHOLOGUE AFUA_3G03445)-RELATED"/>
    <property type="match status" value="1"/>
</dbReference>
<dbReference type="Pfam" id="PF00106">
    <property type="entry name" value="adh_short"/>
    <property type="match status" value="1"/>
</dbReference>
<comment type="similarity">
    <text evidence="1">Belongs to the short-chain dehydrogenases/reductases (SDR) family.</text>
</comment>
<comment type="caution">
    <text evidence="3">The sequence shown here is derived from an EMBL/GenBank/DDBJ whole genome shotgun (WGS) entry which is preliminary data.</text>
</comment>
<dbReference type="GO" id="GO:0016491">
    <property type="term" value="F:oxidoreductase activity"/>
    <property type="evidence" value="ECO:0007669"/>
    <property type="project" value="UniProtKB-KW"/>
</dbReference>
<accession>A0AAN6Z0B4</accession>
<keyword evidence="4" id="KW-1185">Reference proteome</keyword>
<reference evidence="3" key="2">
    <citation type="submission" date="2023-05" db="EMBL/GenBank/DDBJ databases">
        <authorList>
            <consortium name="Lawrence Berkeley National Laboratory"/>
            <person name="Steindorff A."/>
            <person name="Hensen N."/>
            <person name="Bonometti L."/>
            <person name="Westerberg I."/>
            <person name="Brannstrom I.O."/>
            <person name="Guillou S."/>
            <person name="Cros-Aarteil S."/>
            <person name="Calhoun S."/>
            <person name="Haridas S."/>
            <person name="Kuo A."/>
            <person name="Mondo S."/>
            <person name="Pangilinan J."/>
            <person name="Riley R."/>
            <person name="Labutti K."/>
            <person name="Andreopoulos B."/>
            <person name="Lipzen A."/>
            <person name="Chen C."/>
            <person name="Yanf M."/>
            <person name="Daum C."/>
            <person name="Ng V."/>
            <person name="Clum A."/>
            <person name="Ohm R."/>
            <person name="Martin F."/>
            <person name="Silar P."/>
            <person name="Natvig D."/>
            <person name="Lalanne C."/>
            <person name="Gautier V."/>
            <person name="Ament-Velasquez S.L."/>
            <person name="Kruys A."/>
            <person name="Hutchinson M.I."/>
            <person name="Powell A.J."/>
            <person name="Barry K."/>
            <person name="Miller A.N."/>
            <person name="Grigoriev I.V."/>
            <person name="Debuchy R."/>
            <person name="Gladieux P."/>
            <person name="Thoren M.H."/>
            <person name="Johannesson H."/>
        </authorList>
    </citation>
    <scope>NUCLEOTIDE SEQUENCE</scope>
    <source>
        <strain evidence="3">CBS 731.68</strain>
    </source>
</reference>
<dbReference type="Proteomes" id="UP001302602">
    <property type="component" value="Unassembled WGS sequence"/>
</dbReference>
<dbReference type="InterPro" id="IPR036291">
    <property type="entry name" value="NAD(P)-bd_dom_sf"/>
</dbReference>